<sequence>MARIIVLGAGTGGMAGAYEIRELLGKGHQVTVINEREDFQFVPSNPWIAVRWRERPEISFPIRPYLEKKGIEFIASSVTAIEPDKNSLTLKDGSQQSYDYLVICTGPKLNFAAIEGAGPHGGFTQSVCTLDHSEACRDDVDQLIDEPGPVVVGAMPGASCFGPAYEYAFILETELRKRKVRDRVPMMYISSEPYIGHLGLGGVGDSKSMLESELRNRHIKWITNASVTRVEAGMMYVDELNDDGSLKQQHEVPFKHSMMLPSFVGVDPVAEVEGLVNPKGFVIIDEFQRNPTWKNIFAAGVCVAIPPVEVTPVPTGTPKTGYMIESMMTAIAHNLHADLEGGVADAKGTWAAICLADMGDTGAAFVAIPQIPPRNVTWFKQGKWVHLAKVAFEKYFIRKMKTGSSEPVFEKYTLKALGINRLKDD</sequence>
<protein>
    <submittedName>
        <fullName evidence="2">FAD/NAD(P)-binding oxidoreductase</fullName>
        <ecNumber evidence="2">1.-.-.-</ecNumber>
    </submittedName>
</protein>
<reference evidence="2 3" key="1">
    <citation type="submission" date="2024-03" db="EMBL/GenBank/DDBJ databases">
        <title>High-quality draft genome sequence of Oceanobacter sp. wDCs-4.</title>
        <authorList>
            <person name="Dong C."/>
        </authorList>
    </citation>
    <scope>NUCLEOTIDE SEQUENCE [LARGE SCALE GENOMIC DNA]</scope>
    <source>
        <strain evidence="3">wDCs-4</strain>
    </source>
</reference>
<proteinExistence type="predicted"/>
<organism evidence="2 3">
    <name type="scientific">Oceanobacter antarcticus</name>
    <dbReference type="NCBI Taxonomy" id="3133425"/>
    <lineage>
        <taxon>Bacteria</taxon>
        <taxon>Pseudomonadati</taxon>
        <taxon>Pseudomonadota</taxon>
        <taxon>Gammaproteobacteria</taxon>
        <taxon>Oceanospirillales</taxon>
        <taxon>Oceanospirillaceae</taxon>
        <taxon>Oceanobacter</taxon>
    </lineage>
</organism>
<accession>A0ABW8NLF4</accession>
<dbReference type="Pfam" id="PF07992">
    <property type="entry name" value="Pyr_redox_2"/>
    <property type="match status" value="1"/>
</dbReference>
<keyword evidence="3" id="KW-1185">Reference proteome</keyword>
<keyword evidence="2" id="KW-0560">Oxidoreductase</keyword>
<evidence type="ECO:0000259" key="1">
    <source>
        <dbReference type="Pfam" id="PF07992"/>
    </source>
</evidence>
<dbReference type="InterPro" id="IPR052541">
    <property type="entry name" value="SQRD"/>
</dbReference>
<evidence type="ECO:0000313" key="2">
    <source>
        <dbReference type="EMBL" id="MFK4753815.1"/>
    </source>
</evidence>
<feature type="domain" description="FAD/NAD(P)-binding" evidence="1">
    <location>
        <begin position="3"/>
        <end position="307"/>
    </location>
</feature>
<dbReference type="RefSeq" id="WP_416206808.1">
    <property type="nucleotide sequence ID" value="NZ_JBBKTX010000020.1"/>
</dbReference>
<dbReference type="PANTHER" id="PTHR43755">
    <property type="match status" value="1"/>
</dbReference>
<name>A0ABW8NLF4_9GAMM</name>
<evidence type="ECO:0000313" key="3">
    <source>
        <dbReference type="Proteomes" id="UP001620597"/>
    </source>
</evidence>
<gene>
    <name evidence="2" type="ORF">WG929_15470</name>
</gene>
<dbReference type="Gene3D" id="3.50.50.100">
    <property type="match status" value="1"/>
</dbReference>
<dbReference type="PANTHER" id="PTHR43755:SF1">
    <property type="entry name" value="FAD-DEPENDENT PYRIDINE NUCLEOTIDE-DISULPHIDE OXIDOREDUCTASE"/>
    <property type="match status" value="1"/>
</dbReference>
<dbReference type="SUPFAM" id="SSF51905">
    <property type="entry name" value="FAD/NAD(P)-binding domain"/>
    <property type="match status" value="2"/>
</dbReference>
<dbReference type="EMBL" id="JBBKTX010000020">
    <property type="protein sequence ID" value="MFK4753815.1"/>
    <property type="molecule type" value="Genomic_DNA"/>
</dbReference>
<dbReference type="InterPro" id="IPR023753">
    <property type="entry name" value="FAD/NAD-binding_dom"/>
</dbReference>
<dbReference type="InterPro" id="IPR036188">
    <property type="entry name" value="FAD/NAD-bd_sf"/>
</dbReference>
<comment type="caution">
    <text evidence="2">The sequence shown here is derived from an EMBL/GenBank/DDBJ whole genome shotgun (WGS) entry which is preliminary data.</text>
</comment>
<dbReference type="GO" id="GO:0016491">
    <property type="term" value="F:oxidoreductase activity"/>
    <property type="evidence" value="ECO:0007669"/>
    <property type="project" value="UniProtKB-KW"/>
</dbReference>
<dbReference type="EC" id="1.-.-.-" evidence="2"/>
<dbReference type="Proteomes" id="UP001620597">
    <property type="component" value="Unassembled WGS sequence"/>
</dbReference>